<reference evidence="2" key="1">
    <citation type="journal article" date="2014" name="Science">
        <title>Ancient hybridizations among the ancestral genomes of bread wheat.</title>
        <authorList>
            <consortium name="International Wheat Genome Sequencing Consortium,"/>
            <person name="Marcussen T."/>
            <person name="Sandve S.R."/>
            <person name="Heier L."/>
            <person name="Spannagl M."/>
            <person name="Pfeifer M."/>
            <person name="Jakobsen K.S."/>
            <person name="Wulff B.B."/>
            <person name="Steuernagel B."/>
            <person name="Mayer K.F."/>
            <person name="Olsen O.A."/>
        </authorList>
    </citation>
    <scope>NUCLEOTIDE SEQUENCE [LARGE SCALE GENOMIC DNA]</scope>
    <source>
        <strain evidence="2">cv. AL8/78</strain>
    </source>
</reference>
<reference evidence="1" key="5">
    <citation type="journal article" date="2021" name="G3 (Bethesda)">
        <title>Aegilops tauschii genome assembly Aet v5.0 features greater sequence contiguity and improved annotation.</title>
        <authorList>
            <person name="Wang L."/>
            <person name="Zhu T."/>
            <person name="Rodriguez J.C."/>
            <person name="Deal K.R."/>
            <person name="Dubcovsky J."/>
            <person name="McGuire P.E."/>
            <person name="Lux T."/>
            <person name="Spannagl M."/>
            <person name="Mayer K.F.X."/>
            <person name="Baldrich P."/>
            <person name="Meyers B.C."/>
            <person name="Huo N."/>
            <person name="Gu Y.Q."/>
            <person name="Zhou H."/>
            <person name="Devos K.M."/>
            <person name="Bennetzen J.L."/>
            <person name="Unver T."/>
            <person name="Budak H."/>
            <person name="Gulick P.J."/>
            <person name="Galiba G."/>
            <person name="Kalapos B."/>
            <person name="Nelson D.R."/>
            <person name="Li P."/>
            <person name="You F.M."/>
            <person name="Luo M.C."/>
            <person name="Dvorak J."/>
        </authorList>
    </citation>
    <scope>NUCLEOTIDE SEQUENCE [LARGE SCALE GENOMIC DNA]</scope>
    <source>
        <strain evidence="1">cv. AL8/78</strain>
    </source>
</reference>
<reference evidence="2" key="2">
    <citation type="journal article" date="2017" name="Nat. Plants">
        <title>The Aegilops tauschii genome reveals multiple impacts of transposons.</title>
        <authorList>
            <person name="Zhao G."/>
            <person name="Zou C."/>
            <person name="Li K."/>
            <person name="Wang K."/>
            <person name="Li T."/>
            <person name="Gao L."/>
            <person name="Zhang X."/>
            <person name="Wang H."/>
            <person name="Yang Z."/>
            <person name="Liu X."/>
            <person name="Jiang W."/>
            <person name="Mao L."/>
            <person name="Kong X."/>
            <person name="Jiao Y."/>
            <person name="Jia J."/>
        </authorList>
    </citation>
    <scope>NUCLEOTIDE SEQUENCE [LARGE SCALE GENOMIC DNA]</scope>
    <source>
        <strain evidence="2">cv. AL8/78</strain>
    </source>
</reference>
<accession>A0A453NTL3</accession>
<dbReference type="EnsemblPlants" id="AET6Gv20478000.5">
    <property type="protein sequence ID" value="AET6Gv20478000.5"/>
    <property type="gene ID" value="AET6Gv20478000"/>
</dbReference>
<evidence type="ECO:0000313" key="2">
    <source>
        <dbReference type="Proteomes" id="UP000015105"/>
    </source>
</evidence>
<dbReference type="Gramene" id="AET6Gv20478000.5">
    <property type="protein sequence ID" value="AET6Gv20478000.5"/>
    <property type="gene ID" value="AET6Gv20478000"/>
</dbReference>
<keyword evidence="2" id="KW-1185">Reference proteome</keyword>
<reference evidence="1" key="4">
    <citation type="submission" date="2019-03" db="UniProtKB">
        <authorList>
            <consortium name="EnsemblPlants"/>
        </authorList>
    </citation>
    <scope>IDENTIFICATION</scope>
</reference>
<dbReference type="AlphaFoldDB" id="A0A453NTL3"/>
<organism evidence="1 2">
    <name type="scientific">Aegilops tauschii subsp. strangulata</name>
    <name type="common">Goatgrass</name>
    <dbReference type="NCBI Taxonomy" id="200361"/>
    <lineage>
        <taxon>Eukaryota</taxon>
        <taxon>Viridiplantae</taxon>
        <taxon>Streptophyta</taxon>
        <taxon>Embryophyta</taxon>
        <taxon>Tracheophyta</taxon>
        <taxon>Spermatophyta</taxon>
        <taxon>Magnoliopsida</taxon>
        <taxon>Liliopsida</taxon>
        <taxon>Poales</taxon>
        <taxon>Poaceae</taxon>
        <taxon>BOP clade</taxon>
        <taxon>Pooideae</taxon>
        <taxon>Triticodae</taxon>
        <taxon>Triticeae</taxon>
        <taxon>Triticinae</taxon>
        <taxon>Aegilops</taxon>
    </lineage>
</organism>
<sequence>MLSPVIPGHEHVYPLQAATGAPSPLDAARSCECSVGRHCTMGTGSSPSWPQPQTSCLACLSSPLSVSEAVRDW</sequence>
<reference evidence="1" key="3">
    <citation type="journal article" date="2017" name="Nature">
        <title>Genome sequence of the progenitor of the wheat D genome Aegilops tauschii.</title>
        <authorList>
            <person name="Luo M.C."/>
            <person name="Gu Y.Q."/>
            <person name="Puiu D."/>
            <person name="Wang H."/>
            <person name="Twardziok S.O."/>
            <person name="Deal K.R."/>
            <person name="Huo N."/>
            <person name="Zhu T."/>
            <person name="Wang L."/>
            <person name="Wang Y."/>
            <person name="McGuire P.E."/>
            <person name="Liu S."/>
            <person name="Long H."/>
            <person name="Ramasamy R.K."/>
            <person name="Rodriguez J.C."/>
            <person name="Van S.L."/>
            <person name="Yuan L."/>
            <person name="Wang Z."/>
            <person name="Xia Z."/>
            <person name="Xiao L."/>
            <person name="Anderson O.D."/>
            <person name="Ouyang S."/>
            <person name="Liang Y."/>
            <person name="Zimin A.V."/>
            <person name="Pertea G."/>
            <person name="Qi P."/>
            <person name="Bennetzen J.L."/>
            <person name="Dai X."/>
            <person name="Dawson M.W."/>
            <person name="Muller H.G."/>
            <person name="Kugler K."/>
            <person name="Rivarola-Duarte L."/>
            <person name="Spannagl M."/>
            <person name="Mayer K.F.X."/>
            <person name="Lu F.H."/>
            <person name="Bevan M.W."/>
            <person name="Leroy P."/>
            <person name="Li P."/>
            <person name="You F.M."/>
            <person name="Sun Q."/>
            <person name="Liu Z."/>
            <person name="Lyons E."/>
            <person name="Wicker T."/>
            <person name="Salzberg S.L."/>
            <person name="Devos K.M."/>
            <person name="Dvorak J."/>
        </authorList>
    </citation>
    <scope>NUCLEOTIDE SEQUENCE [LARGE SCALE GENOMIC DNA]</scope>
    <source>
        <strain evidence="1">cv. AL8/78</strain>
    </source>
</reference>
<protein>
    <submittedName>
        <fullName evidence="1">Uncharacterized protein</fullName>
    </submittedName>
</protein>
<evidence type="ECO:0000313" key="1">
    <source>
        <dbReference type="EnsemblPlants" id="AET6Gv20478000.5"/>
    </source>
</evidence>
<name>A0A453NTL3_AEGTS</name>
<proteinExistence type="predicted"/>
<dbReference type="Proteomes" id="UP000015105">
    <property type="component" value="Chromosome 6D"/>
</dbReference>